<evidence type="ECO:0000313" key="8">
    <source>
        <dbReference type="Proteomes" id="UP000231453"/>
    </source>
</evidence>
<evidence type="ECO:0000256" key="3">
    <source>
        <dbReference type="ARBA" id="ARBA00022975"/>
    </source>
</evidence>
<keyword evidence="7" id="KW-0808">Transferase</keyword>
<sequence length="155" mass="17132">MEQKTLSVSAIKDGTVIDHISAGHALKIVRLLDLASHKQVVTIGLNLPSGSLGVKDIIKVAGKELSEEEADRVAMFAPQGTVNIIKDFQVVKKFNTRLPSLITHIIVCPNPKCITNHEAIETKFKTIGNNGQLKLQCHYCEKIFLQSDILEYKNN</sequence>
<comment type="caution">
    <text evidence="7">The sequence shown here is derived from an EMBL/GenBank/DDBJ whole genome shotgun (WGS) entry which is preliminary data.</text>
</comment>
<feature type="binding site" evidence="4">
    <location>
        <position position="113"/>
    </location>
    <ligand>
        <name>Zn(2+)</name>
        <dbReference type="ChEBI" id="CHEBI:29105"/>
    </ligand>
</feature>
<organism evidence="7 8">
    <name type="scientific">Candidatus Magasanikbacteria bacterium CG_4_10_14_0_2_um_filter_33_14</name>
    <dbReference type="NCBI Taxonomy" id="1974636"/>
    <lineage>
        <taxon>Bacteria</taxon>
        <taxon>Candidatus Magasanikiibacteriota</taxon>
    </lineage>
</organism>
<dbReference type="AlphaFoldDB" id="A0A2M7VAQ6"/>
<name>A0A2M7VAQ6_9BACT</name>
<dbReference type="PANTHER" id="PTHR35805:SF1">
    <property type="entry name" value="ASPARTATE CARBAMOYLTRANSFERASE REGULATORY CHAIN"/>
    <property type="match status" value="1"/>
</dbReference>
<proteinExistence type="inferred from homology"/>
<dbReference type="NCBIfam" id="TIGR00240">
    <property type="entry name" value="ATCase_reg"/>
    <property type="match status" value="1"/>
</dbReference>
<dbReference type="GO" id="GO:0006221">
    <property type="term" value="P:pyrimidine nucleotide biosynthetic process"/>
    <property type="evidence" value="ECO:0007669"/>
    <property type="project" value="UniProtKB-UniRule"/>
</dbReference>
<dbReference type="Pfam" id="PF01948">
    <property type="entry name" value="PyrI"/>
    <property type="match status" value="1"/>
</dbReference>
<evidence type="ECO:0000256" key="1">
    <source>
        <dbReference type="ARBA" id="ARBA00022723"/>
    </source>
</evidence>
<keyword evidence="3 4" id="KW-0665">Pyrimidine biosynthesis</keyword>
<comment type="subunit">
    <text evidence="4">Contains catalytic and regulatory chains.</text>
</comment>
<accession>A0A2M7VAQ6</accession>
<feature type="domain" description="Aspartate carbamoyltransferase regulatory subunit N-terminal" evidence="5">
    <location>
        <begin position="6"/>
        <end position="95"/>
    </location>
</feature>
<dbReference type="InterPro" id="IPR020545">
    <property type="entry name" value="Asp_carbamoyltransf_reg_N"/>
</dbReference>
<dbReference type="InterPro" id="IPR036793">
    <property type="entry name" value="Asp_carbatrfase_reg_N_sf"/>
</dbReference>
<dbReference type="SUPFAM" id="SSF57825">
    <property type="entry name" value="Aspartate carbamoyltransferase, Regulatory-chain, C-terminal domain"/>
    <property type="match status" value="1"/>
</dbReference>
<dbReference type="EMBL" id="PFPL01000041">
    <property type="protein sequence ID" value="PIZ95947.1"/>
    <property type="molecule type" value="Genomic_DNA"/>
</dbReference>
<dbReference type="Gene3D" id="3.30.70.140">
    <property type="entry name" value="Aspartate carbamoyltransferase regulatory subunit, N-terminal domain"/>
    <property type="match status" value="1"/>
</dbReference>
<evidence type="ECO:0000259" key="5">
    <source>
        <dbReference type="Pfam" id="PF01948"/>
    </source>
</evidence>
<dbReference type="GO" id="GO:0006207">
    <property type="term" value="P:'de novo' pyrimidine nucleobase biosynthetic process"/>
    <property type="evidence" value="ECO:0007669"/>
    <property type="project" value="InterPro"/>
</dbReference>
<keyword evidence="2 4" id="KW-0862">Zinc</keyword>
<evidence type="ECO:0000313" key="7">
    <source>
        <dbReference type="EMBL" id="PIZ95947.1"/>
    </source>
</evidence>
<dbReference type="Proteomes" id="UP000231453">
    <property type="component" value="Unassembled WGS sequence"/>
</dbReference>
<dbReference type="GO" id="GO:0009347">
    <property type="term" value="C:aspartate carbamoyltransferase complex"/>
    <property type="evidence" value="ECO:0007669"/>
    <property type="project" value="InterPro"/>
</dbReference>
<dbReference type="GO" id="GO:0016740">
    <property type="term" value="F:transferase activity"/>
    <property type="evidence" value="ECO:0007669"/>
    <property type="project" value="UniProtKB-KW"/>
</dbReference>
<feature type="binding site" evidence="4">
    <location>
        <position position="137"/>
    </location>
    <ligand>
        <name>Zn(2+)</name>
        <dbReference type="ChEBI" id="CHEBI:29105"/>
    </ligand>
</feature>
<dbReference type="InterPro" id="IPR002801">
    <property type="entry name" value="Asp_carbamoylTrfase_reg"/>
</dbReference>
<evidence type="ECO:0000259" key="6">
    <source>
        <dbReference type="Pfam" id="PF02748"/>
    </source>
</evidence>
<feature type="binding site" evidence="4">
    <location>
        <position position="108"/>
    </location>
    <ligand>
        <name>Zn(2+)</name>
        <dbReference type="ChEBI" id="CHEBI:29105"/>
    </ligand>
</feature>
<evidence type="ECO:0000256" key="2">
    <source>
        <dbReference type="ARBA" id="ARBA00022833"/>
    </source>
</evidence>
<keyword evidence="1 4" id="KW-0479">Metal-binding</keyword>
<dbReference type="Pfam" id="PF02748">
    <property type="entry name" value="PyrI_C"/>
    <property type="match status" value="1"/>
</dbReference>
<feature type="domain" description="Aspartate carbamoyltransferase regulatory subunit C-terminal" evidence="6">
    <location>
        <begin position="102"/>
        <end position="149"/>
    </location>
</feature>
<gene>
    <name evidence="4" type="primary">pyrI</name>
    <name evidence="7" type="ORF">COX80_02830</name>
</gene>
<dbReference type="InterPro" id="IPR020542">
    <property type="entry name" value="Asp_carbamoyltrfase_reg_C"/>
</dbReference>
<comment type="similarity">
    <text evidence="4">Belongs to the PyrI family.</text>
</comment>
<comment type="cofactor">
    <cofactor evidence="4">
        <name>Zn(2+)</name>
        <dbReference type="ChEBI" id="CHEBI:29105"/>
    </cofactor>
    <text evidence="4">Binds 1 zinc ion per subunit.</text>
</comment>
<comment type="function">
    <text evidence="4">Involved in allosteric regulation of aspartate carbamoyltransferase.</text>
</comment>
<protein>
    <recommendedName>
        <fullName evidence="4">Aspartate carbamoyltransferase regulatory chain</fullName>
    </recommendedName>
</protein>
<dbReference type="HAMAP" id="MF_00002">
    <property type="entry name" value="Asp_carb_tr_reg"/>
    <property type="match status" value="1"/>
</dbReference>
<reference evidence="8" key="1">
    <citation type="submission" date="2017-09" db="EMBL/GenBank/DDBJ databases">
        <title>Depth-based differentiation of microbial function through sediment-hosted aquifers and enrichment of novel symbionts in the deep terrestrial subsurface.</title>
        <authorList>
            <person name="Probst A.J."/>
            <person name="Ladd B."/>
            <person name="Jarett J.K."/>
            <person name="Geller-Mcgrath D.E."/>
            <person name="Sieber C.M.K."/>
            <person name="Emerson J.B."/>
            <person name="Anantharaman K."/>
            <person name="Thomas B.C."/>
            <person name="Malmstrom R."/>
            <person name="Stieglmeier M."/>
            <person name="Klingl A."/>
            <person name="Woyke T."/>
            <person name="Ryan C.M."/>
            <person name="Banfield J.F."/>
        </authorList>
    </citation>
    <scope>NUCLEOTIDE SEQUENCE [LARGE SCALE GENOMIC DNA]</scope>
</reference>
<dbReference type="PANTHER" id="PTHR35805">
    <property type="entry name" value="ASPARTATE CARBAMOYLTRANSFERASE REGULATORY CHAIN"/>
    <property type="match status" value="1"/>
</dbReference>
<dbReference type="Gene3D" id="2.30.30.20">
    <property type="entry name" value="Aspartate carbamoyltransferase regulatory subunit, C-terminal domain"/>
    <property type="match status" value="1"/>
</dbReference>
<dbReference type="GO" id="GO:0046872">
    <property type="term" value="F:metal ion binding"/>
    <property type="evidence" value="ECO:0007669"/>
    <property type="project" value="UniProtKB-KW"/>
</dbReference>
<evidence type="ECO:0000256" key="4">
    <source>
        <dbReference type="HAMAP-Rule" id="MF_00002"/>
    </source>
</evidence>
<dbReference type="SUPFAM" id="SSF54893">
    <property type="entry name" value="Aspartate carbamoyltransferase, Regulatory-chain, N-terminal domain"/>
    <property type="match status" value="1"/>
</dbReference>
<feature type="binding site" evidence="4">
    <location>
        <position position="140"/>
    </location>
    <ligand>
        <name>Zn(2+)</name>
        <dbReference type="ChEBI" id="CHEBI:29105"/>
    </ligand>
</feature>
<dbReference type="InterPro" id="IPR036792">
    <property type="entry name" value="Asp_carbatrfase_reg_C_sf"/>
</dbReference>